<reference evidence="5 6" key="1">
    <citation type="submission" date="2020-04" db="EMBL/GenBank/DDBJ databases">
        <authorList>
            <person name="De Canck E."/>
        </authorList>
    </citation>
    <scope>NUCLEOTIDE SEQUENCE [LARGE SCALE GENOMIC DNA]</scope>
    <source>
        <strain evidence="5 6">LMG 26858</strain>
    </source>
</reference>
<keyword evidence="3" id="KW-0057">Aromatic amino acid biosynthesis</keyword>
<dbReference type="GO" id="GO:0009073">
    <property type="term" value="P:aromatic amino acid family biosynthetic process"/>
    <property type="evidence" value="ECO:0007669"/>
    <property type="project" value="UniProtKB-KW"/>
</dbReference>
<dbReference type="RefSeq" id="WP_175210165.1">
    <property type="nucleotide sequence ID" value="NZ_CADILG010000058.1"/>
</dbReference>
<evidence type="ECO:0000259" key="4">
    <source>
        <dbReference type="Pfam" id="PF08501"/>
    </source>
</evidence>
<dbReference type="GO" id="GO:0050661">
    <property type="term" value="F:NADP binding"/>
    <property type="evidence" value="ECO:0007669"/>
    <property type="project" value="TreeGrafter"/>
</dbReference>
<evidence type="ECO:0000313" key="5">
    <source>
        <dbReference type="EMBL" id="CAB3921096.1"/>
    </source>
</evidence>
<dbReference type="PANTHER" id="PTHR21089:SF1">
    <property type="entry name" value="BIFUNCTIONAL 3-DEHYDROQUINATE DEHYDRATASE_SHIKIMATE DEHYDROGENASE, CHLOROPLASTIC"/>
    <property type="match status" value="1"/>
</dbReference>
<comment type="pathway">
    <text evidence="1">Metabolic intermediate biosynthesis; chorismate biosynthesis; chorismate from D-erythrose 4-phosphate and phosphoenolpyruvate: step 4/7.</text>
</comment>
<protein>
    <submittedName>
        <fullName evidence="5">Shikimate dehydrogenase (NADP(+))</fullName>
        <ecNumber evidence="5">1.1.1.25</ecNumber>
    </submittedName>
</protein>
<dbReference type="Pfam" id="PF08501">
    <property type="entry name" value="Shikimate_dh_N"/>
    <property type="match status" value="1"/>
</dbReference>
<feature type="domain" description="Shikimate dehydrogenase substrate binding N-terminal" evidence="4">
    <location>
        <begin position="12"/>
        <end position="95"/>
    </location>
</feature>
<dbReference type="SUPFAM" id="SSF53223">
    <property type="entry name" value="Aminoacid dehydrogenase-like, N-terminal domain"/>
    <property type="match status" value="1"/>
</dbReference>
<evidence type="ECO:0000313" key="6">
    <source>
        <dbReference type="Proteomes" id="UP000494117"/>
    </source>
</evidence>
<dbReference type="GO" id="GO:0009423">
    <property type="term" value="P:chorismate biosynthetic process"/>
    <property type="evidence" value="ECO:0007669"/>
    <property type="project" value="TreeGrafter"/>
</dbReference>
<dbReference type="EC" id="1.1.1.25" evidence="5"/>
<dbReference type="EMBL" id="CADILG010000058">
    <property type="protein sequence ID" value="CAB3921096.1"/>
    <property type="molecule type" value="Genomic_DNA"/>
</dbReference>
<dbReference type="CDD" id="cd01065">
    <property type="entry name" value="NAD_bind_Shikimate_DH"/>
    <property type="match status" value="1"/>
</dbReference>
<organism evidence="5 6">
    <name type="scientific">Achromobacter anxifer</name>
    <dbReference type="NCBI Taxonomy" id="1287737"/>
    <lineage>
        <taxon>Bacteria</taxon>
        <taxon>Pseudomonadati</taxon>
        <taxon>Pseudomonadota</taxon>
        <taxon>Betaproteobacteria</taxon>
        <taxon>Burkholderiales</taxon>
        <taxon>Alcaligenaceae</taxon>
        <taxon>Achromobacter</taxon>
    </lineage>
</organism>
<proteinExistence type="predicted"/>
<dbReference type="GO" id="GO:0019632">
    <property type="term" value="P:shikimate metabolic process"/>
    <property type="evidence" value="ECO:0007669"/>
    <property type="project" value="TreeGrafter"/>
</dbReference>
<dbReference type="Gene3D" id="3.40.50.720">
    <property type="entry name" value="NAD(P)-binding Rossmann-like Domain"/>
    <property type="match status" value="1"/>
</dbReference>
<dbReference type="InterPro" id="IPR046346">
    <property type="entry name" value="Aminoacid_DH-like_N_sf"/>
</dbReference>
<evidence type="ECO:0000256" key="1">
    <source>
        <dbReference type="ARBA" id="ARBA00004871"/>
    </source>
</evidence>
<evidence type="ECO:0000256" key="2">
    <source>
        <dbReference type="ARBA" id="ARBA00023002"/>
    </source>
</evidence>
<keyword evidence="6" id="KW-1185">Reference proteome</keyword>
<dbReference type="GO" id="GO:0005829">
    <property type="term" value="C:cytosol"/>
    <property type="evidence" value="ECO:0007669"/>
    <property type="project" value="TreeGrafter"/>
</dbReference>
<name>A0A6S7ERK2_9BURK</name>
<gene>
    <name evidence="5" type="primary">aroE_1</name>
    <name evidence="5" type="ORF">LMG26858_05335</name>
</gene>
<evidence type="ECO:0000256" key="3">
    <source>
        <dbReference type="ARBA" id="ARBA00023141"/>
    </source>
</evidence>
<sequence>MEITGSTTVFAIAADPIAHVKTPQRLNALLRERGVDAVMVPFHVSPDALSGLFAGIRGLANLGGIVVTVPHKENAAALCDALTPSAQLSGAVNAVRLRDGVLTGGNFDGLGFVAGLRSQGHDPAGRHVYLAGLGGAGKAIACAIADAGPASLRLYNRSADKAASFAAHLGRQYPGLAISVASAAPEACDIAINATSLGLNDTDPLPFQLDALAAGTVVADAVMSRVDTPLLRAAAARGCRTHPGLYMLEGQIAEIARFLGIEEPRRGLSARAPA</sequence>
<dbReference type="Gene3D" id="3.40.50.10860">
    <property type="entry name" value="Leucine Dehydrogenase, chain A, domain 1"/>
    <property type="match status" value="1"/>
</dbReference>
<keyword evidence="3" id="KW-0028">Amino-acid biosynthesis</keyword>
<dbReference type="Proteomes" id="UP000494117">
    <property type="component" value="Unassembled WGS sequence"/>
</dbReference>
<dbReference type="InterPro" id="IPR013708">
    <property type="entry name" value="Shikimate_DH-bd_N"/>
</dbReference>
<dbReference type="AlphaFoldDB" id="A0A6S7ERK2"/>
<keyword evidence="2 5" id="KW-0560">Oxidoreductase</keyword>
<dbReference type="GO" id="GO:0004764">
    <property type="term" value="F:shikimate 3-dehydrogenase (NADP+) activity"/>
    <property type="evidence" value="ECO:0007669"/>
    <property type="project" value="UniProtKB-EC"/>
</dbReference>
<dbReference type="InterPro" id="IPR022893">
    <property type="entry name" value="Shikimate_DH_fam"/>
</dbReference>
<dbReference type="PANTHER" id="PTHR21089">
    <property type="entry name" value="SHIKIMATE DEHYDROGENASE"/>
    <property type="match status" value="1"/>
</dbReference>
<dbReference type="InterPro" id="IPR036291">
    <property type="entry name" value="NAD(P)-bd_dom_sf"/>
</dbReference>
<dbReference type="SUPFAM" id="SSF51735">
    <property type="entry name" value="NAD(P)-binding Rossmann-fold domains"/>
    <property type="match status" value="1"/>
</dbReference>
<accession>A0A6S7ERK2</accession>